<dbReference type="RefSeq" id="WP_126507495.1">
    <property type="nucleotide sequence ID" value="NZ_RXNV01000012.1"/>
</dbReference>
<name>A0A3S0I6F5_9GAMM</name>
<dbReference type="PRINTS" id="PR01438">
    <property type="entry name" value="UNVRSLSTRESS"/>
</dbReference>
<dbReference type="OrthoDB" id="9792500at2"/>
<accession>A0A3S0I6F5</accession>
<dbReference type="InterPro" id="IPR014729">
    <property type="entry name" value="Rossmann-like_a/b/a_fold"/>
</dbReference>
<keyword evidence="4" id="KW-1185">Reference proteome</keyword>
<proteinExistence type="inferred from homology"/>
<gene>
    <name evidence="3" type="ORF">EKG39_18670</name>
</gene>
<dbReference type="AlphaFoldDB" id="A0A3S0I6F5"/>
<dbReference type="Gene3D" id="3.40.50.620">
    <property type="entry name" value="HUPs"/>
    <property type="match status" value="1"/>
</dbReference>
<protein>
    <submittedName>
        <fullName evidence="3">Universal stress protein</fullName>
    </submittedName>
</protein>
<dbReference type="PANTHER" id="PTHR46268">
    <property type="entry name" value="STRESS RESPONSE PROTEIN NHAX"/>
    <property type="match status" value="1"/>
</dbReference>
<evidence type="ECO:0000313" key="3">
    <source>
        <dbReference type="EMBL" id="RTR28558.1"/>
    </source>
</evidence>
<dbReference type="CDD" id="cd00293">
    <property type="entry name" value="USP-like"/>
    <property type="match status" value="1"/>
</dbReference>
<reference evidence="3 4" key="1">
    <citation type="submission" date="2018-12" db="EMBL/GenBank/DDBJ databases">
        <authorList>
            <person name="Yu L."/>
        </authorList>
    </citation>
    <scope>NUCLEOTIDE SEQUENCE [LARGE SCALE GENOMIC DNA]</scope>
    <source>
        <strain evidence="3 4">HAW-EB5</strain>
    </source>
</reference>
<comment type="similarity">
    <text evidence="1">Belongs to the universal stress protein A family.</text>
</comment>
<organism evidence="3 4">
    <name type="scientific">Shewanella atlantica</name>
    <dbReference type="NCBI Taxonomy" id="271099"/>
    <lineage>
        <taxon>Bacteria</taxon>
        <taxon>Pseudomonadati</taxon>
        <taxon>Pseudomonadota</taxon>
        <taxon>Gammaproteobacteria</taxon>
        <taxon>Alteromonadales</taxon>
        <taxon>Shewanellaceae</taxon>
        <taxon>Shewanella</taxon>
    </lineage>
</organism>
<evidence type="ECO:0000259" key="2">
    <source>
        <dbReference type="Pfam" id="PF00582"/>
    </source>
</evidence>
<dbReference type="PANTHER" id="PTHR46268:SF22">
    <property type="entry name" value="SENSOR PROTEIN KDPD-RELATED"/>
    <property type="match status" value="1"/>
</dbReference>
<dbReference type="EMBL" id="RXNV01000012">
    <property type="protein sequence ID" value="RTR28558.1"/>
    <property type="molecule type" value="Genomic_DNA"/>
</dbReference>
<dbReference type="Pfam" id="PF00582">
    <property type="entry name" value="Usp"/>
    <property type="match status" value="1"/>
</dbReference>
<feature type="domain" description="UspA" evidence="2">
    <location>
        <begin position="4"/>
        <end position="147"/>
    </location>
</feature>
<dbReference type="InterPro" id="IPR006015">
    <property type="entry name" value="Universal_stress_UspA"/>
</dbReference>
<evidence type="ECO:0000256" key="1">
    <source>
        <dbReference type="ARBA" id="ARBA00008791"/>
    </source>
</evidence>
<dbReference type="Proteomes" id="UP000282060">
    <property type="component" value="Unassembled WGS sequence"/>
</dbReference>
<evidence type="ECO:0000313" key="4">
    <source>
        <dbReference type="Proteomes" id="UP000282060"/>
    </source>
</evidence>
<dbReference type="SUPFAM" id="SSF52402">
    <property type="entry name" value="Adenine nucleotide alpha hydrolases-like"/>
    <property type="match status" value="1"/>
</dbReference>
<dbReference type="InterPro" id="IPR006016">
    <property type="entry name" value="UspA"/>
</dbReference>
<comment type="caution">
    <text evidence="3">The sequence shown here is derived from an EMBL/GenBank/DDBJ whole genome shotgun (WGS) entry which is preliminary data.</text>
</comment>
<sequence length="147" mass="16214">MRTRQILCPTDFSETASHALSYAIEMANLYQVNIRLVHVMSKPYGEHNYGIIVESPEELETQLEAYSEEKLTELVAQIEPALDDKLSVVPVIRSGDIFANILEDSVENEVGMIVIASHGHTGLSHMLNPNVAEALANKAKCPVLVVK</sequence>